<protein>
    <recommendedName>
        <fullName evidence="3">Peptidase aspartic putative domain-containing protein</fullName>
    </recommendedName>
</protein>
<evidence type="ECO:0000313" key="1">
    <source>
        <dbReference type="EMBL" id="CAC5392767.1"/>
    </source>
</evidence>
<dbReference type="PANTHER" id="PTHR47331:SF4">
    <property type="entry name" value="PEPTIDASE S1 DOMAIN-CONTAINING PROTEIN"/>
    <property type="match status" value="1"/>
</dbReference>
<evidence type="ECO:0008006" key="3">
    <source>
        <dbReference type="Google" id="ProtNLM"/>
    </source>
</evidence>
<keyword evidence="2" id="KW-1185">Reference proteome</keyword>
<gene>
    <name evidence="1" type="ORF">MCOR_27679</name>
</gene>
<dbReference type="AlphaFoldDB" id="A0A6J8CD25"/>
<dbReference type="EMBL" id="CACVKT020005076">
    <property type="protein sequence ID" value="CAC5392767.1"/>
    <property type="molecule type" value="Genomic_DNA"/>
</dbReference>
<organism evidence="1 2">
    <name type="scientific">Mytilus coruscus</name>
    <name type="common">Sea mussel</name>
    <dbReference type="NCBI Taxonomy" id="42192"/>
    <lineage>
        <taxon>Eukaryota</taxon>
        <taxon>Metazoa</taxon>
        <taxon>Spiralia</taxon>
        <taxon>Lophotrochozoa</taxon>
        <taxon>Mollusca</taxon>
        <taxon>Bivalvia</taxon>
        <taxon>Autobranchia</taxon>
        <taxon>Pteriomorphia</taxon>
        <taxon>Mytilida</taxon>
        <taxon>Mytiloidea</taxon>
        <taxon>Mytilidae</taxon>
        <taxon>Mytilinae</taxon>
        <taxon>Mytilus</taxon>
    </lineage>
</organism>
<dbReference type="PANTHER" id="PTHR47331">
    <property type="entry name" value="PHD-TYPE DOMAIN-CONTAINING PROTEIN"/>
    <property type="match status" value="1"/>
</dbReference>
<dbReference type="OrthoDB" id="5989166at2759"/>
<proteinExistence type="predicted"/>
<dbReference type="Pfam" id="PF03564">
    <property type="entry name" value="DUF1759"/>
    <property type="match status" value="1"/>
</dbReference>
<evidence type="ECO:0000313" key="2">
    <source>
        <dbReference type="Proteomes" id="UP000507470"/>
    </source>
</evidence>
<sequence>MPIQKFNYLKAQLEGSAAHTVEGFALTNRNYETAVNLLRDRYGQTSKLIHAYMKAPMNLPAPTNDEFSLRFYGDKLESYLRGLESLGQTPEMYGSLLVPVVLDKLPIDIRKSIAREHERDNLILENLRKSITREIDILEAGEGVTESDRLHATAFFMGTQSQSYKDKSTDTWKKVNTRICIFCPGEHYPTQCTEVPDANTRNQIVKQTQACFNCLGAQRVTACNSTKRCKKYNGMHYTSICKGQEVITDTTQEPKIQQSAINEVETTDETSVMHSSQQRNDILLKTVIAPDMYNDQRVESNIFFVEGAQRSFISQKIVDKLEIKPTEKASIHLSAFGDLSQNVRNLDTATIQQQTDT</sequence>
<accession>A0A6J8CD25</accession>
<dbReference type="Proteomes" id="UP000507470">
    <property type="component" value="Unassembled WGS sequence"/>
</dbReference>
<dbReference type="InterPro" id="IPR005312">
    <property type="entry name" value="DUF1759"/>
</dbReference>
<reference evidence="1 2" key="1">
    <citation type="submission" date="2020-06" db="EMBL/GenBank/DDBJ databases">
        <authorList>
            <person name="Li R."/>
            <person name="Bekaert M."/>
        </authorList>
    </citation>
    <scope>NUCLEOTIDE SEQUENCE [LARGE SCALE GENOMIC DNA]</scope>
    <source>
        <strain evidence="2">wild</strain>
    </source>
</reference>
<name>A0A6J8CD25_MYTCO</name>